<evidence type="ECO:0000313" key="5">
    <source>
        <dbReference type="EMBL" id="GIE69099.1"/>
    </source>
</evidence>
<evidence type="ECO:0008006" key="7">
    <source>
        <dbReference type="Google" id="ProtNLM"/>
    </source>
</evidence>
<accession>A0ABQ4BEK3</accession>
<dbReference type="InterPro" id="IPR001343">
    <property type="entry name" value="Hemolysn_Ca-bd"/>
</dbReference>
<evidence type="ECO:0000256" key="1">
    <source>
        <dbReference type="ARBA" id="ARBA00004613"/>
    </source>
</evidence>
<dbReference type="InterPro" id="IPR011049">
    <property type="entry name" value="Serralysin-like_metalloprot_C"/>
</dbReference>
<dbReference type="PANTHER" id="PTHR38340:SF1">
    <property type="entry name" value="S-LAYER PROTEIN"/>
    <property type="match status" value="1"/>
</dbReference>
<dbReference type="InterPro" id="IPR018511">
    <property type="entry name" value="Hemolysin-typ_Ca-bd_CS"/>
</dbReference>
<reference evidence="5 6" key="1">
    <citation type="submission" date="2021-01" db="EMBL/GenBank/DDBJ databases">
        <title>Whole genome shotgun sequence of Actinoplanes palleronii NBRC 14916.</title>
        <authorList>
            <person name="Komaki H."/>
            <person name="Tamura T."/>
        </authorList>
    </citation>
    <scope>NUCLEOTIDE SEQUENCE [LARGE SCALE GENOMIC DNA]</scope>
    <source>
        <strain evidence="5 6">NBRC 14916</strain>
    </source>
</reference>
<evidence type="ECO:0000313" key="6">
    <source>
        <dbReference type="Proteomes" id="UP000624709"/>
    </source>
</evidence>
<feature type="region of interest" description="Disordered" evidence="3">
    <location>
        <begin position="184"/>
        <end position="210"/>
    </location>
</feature>
<proteinExistence type="predicted"/>
<evidence type="ECO:0000256" key="2">
    <source>
        <dbReference type="ARBA" id="ARBA00022525"/>
    </source>
</evidence>
<dbReference type="PROSITE" id="PS00330">
    <property type="entry name" value="HEMOLYSIN_CALCIUM"/>
    <property type="match status" value="4"/>
</dbReference>
<dbReference type="SUPFAM" id="SSF51120">
    <property type="entry name" value="beta-Roll"/>
    <property type="match status" value="3"/>
</dbReference>
<evidence type="ECO:0000256" key="4">
    <source>
        <dbReference type="SAM" id="SignalP"/>
    </source>
</evidence>
<dbReference type="InterPro" id="IPR050557">
    <property type="entry name" value="RTX_toxin/Mannuronan_C5-epim"/>
</dbReference>
<keyword evidence="4" id="KW-0732">Signal</keyword>
<keyword evidence="6" id="KW-1185">Reference proteome</keyword>
<protein>
    <recommendedName>
        <fullName evidence="7">Hemolysin type calcium-binding protein</fullName>
    </recommendedName>
</protein>
<evidence type="ECO:0000256" key="3">
    <source>
        <dbReference type="SAM" id="MobiDB-lite"/>
    </source>
</evidence>
<comment type="subcellular location">
    <subcellularLocation>
        <location evidence="1">Secreted</location>
    </subcellularLocation>
</comment>
<feature type="compositionally biased region" description="Basic and acidic residues" evidence="3">
    <location>
        <begin position="186"/>
        <end position="200"/>
    </location>
</feature>
<name>A0ABQ4BEK3_9ACTN</name>
<comment type="caution">
    <text evidence="5">The sequence shown here is derived from an EMBL/GenBank/DDBJ whole genome shotgun (WGS) entry which is preliminary data.</text>
</comment>
<dbReference type="Proteomes" id="UP000624709">
    <property type="component" value="Unassembled WGS sequence"/>
</dbReference>
<dbReference type="Gene3D" id="2.150.10.10">
    <property type="entry name" value="Serralysin-like metalloprotease, C-terminal"/>
    <property type="match status" value="3"/>
</dbReference>
<dbReference type="RefSeq" id="WP_203827296.1">
    <property type="nucleotide sequence ID" value="NZ_BAAATY010000015.1"/>
</dbReference>
<dbReference type="Pfam" id="PF00353">
    <property type="entry name" value="HemolysinCabind"/>
    <property type="match status" value="5"/>
</dbReference>
<feature type="chain" id="PRO_5045435233" description="Hemolysin type calcium-binding protein" evidence="4">
    <location>
        <begin position="31"/>
        <end position="486"/>
    </location>
</feature>
<feature type="signal peptide" evidence="4">
    <location>
        <begin position="1"/>
        <end position="30"/>
    </location>
</feature>
<gene>
    <name evidence="5" type="ORF">Apa02nite_052070</name>
</gene>
<dbReference type="PANTHER" id="PTHR38340">
    <property type="entry name" value="S-LAYER PROTEIN"/>
    <property type="match status" value="1"/>
</dbReference>
<keyword evidence="2" id="KW-0964">Secreted</keyword>
<dbReference type="EMBL" id="BOMS01000079">
    <property type="protein sequence ID" value="GIE69099.1"/>
    <property type="molecule type" value="Genomic_DNA"/>
</dbReference>
<organism evidence="5 6">
    <name type="scientific">Actinoplanes palleronii</name>
    <dbReference type="NCBI Taxonomy" id="113570"/>
    <lineage>
        <taxon>Bacteria</taxon>
        <taxon>Bacillati</taxon>
        <taxon>Actinomycetota</taxon>
        <taxon>Actinomycetes</taxon>
        <taxon>Micromonosporales</taxon>
        <taxon>Micromonosporaceae</taxon>
        <taxon>Actinoplanes</taxon>
    </lineage>
</organism>
<dbReference type="PRINTS" id="PR00313">
    <property type="entry name" value="CABNDNGRPT"/>
</dbReference>
<sequence>MSRSLWLSRAGLALFISTAGVGVAATPAQAAATGVASVSGTSRVIFKAASNKTNKVVVTRSGRTVTIDDAVALKPGKGCKKVDASKVRCTLASPDNVQVFLGSKNDTVVNKSDLAIAVSGGSGNDRIYGGPRNDSLNGGDGNDLIYGGAGRDRLTGGMGADRLHAGAGNDQLSGGYGNDALYGDAGDDHVSGDEGNDKEYGGTGQDQFNQSRIPYASTGADLISGGGGNDYVQYQLRTKRVVADLDGVKGDDGEAGEHDTLLSDLEYLEGGNGNDVLSGHSGKDMLIGGPGNDTLRGLGGNDYLDGGPGQDRLEGGAGNDDLYPDYGSHEAYADVVLGGSGRDLVSYLAYTAPVTVDLDGASRDDGIAGEHDTVGADVEDVAGGSGNDRITGNASANRIRGFDGADVIRGGGGNDFLSGDDGADQLYGDAGDDFLNTGGGLDTGADRLDGGADATGTGDDCWPQDALDTTVNCEYAKLYWPSDLLF</sequence>